<accession>A0A256GRW4</accession>
<evidence type="ECO:0000313" key="2">
    <source>
        <dbReference type="Proteomes" id="UP000216363"/>
    </source>
</evidence>
<dbReference type="EMBL" id="NNRN01000046">
    <property type="protein sequence ID" value="OYR29897.1"/>
    <property type="molecule type" value="Genomic_DNA"/>
</dbReference>
<sequence length="45" mass="4673">MGSIEGFCIGDLFSVEVELESEEDNSGICLNSLSEGNELSAAGGY</sequence>
<organism evidence="1 2">
    <name type="scientific">Brucella lupini</name>
    <dbReference type="NCBI Taxonomy" id="255457"/>
    <lineage>
        <taxon>Bacteria</taxon>
        <taxon>Pseudomonadati</taxon>
        <taxon>Pseudomonadota</taxon>
        <taxon>Alphaproteobacteria</taxon>
        <taxon>Hyphomicrobiales</taxon>
        <taxon>Brucellaceae</taxon>
        <taxon>Brucella/Ochrobactrum group</taxon>
        <taxon>Brucella</taxon>
    </lineage>
</organism>
<dbReference type="Proteomes" id="UP000216363">
    <property type="component" value="Unassembled WGS sequence"/>
</dbReference>
<name>A0A256GRW4_9HYPH</name>
<comment type="caution">
    <text evidence="1">The sequence shown here is derived from an EMBL/GenBank/DDBJ whole genome shotgun (WGS) entry which is preliminary data.</text>
</comment>
<dbReference type="AlphaFoldDB" id="A0A256GRW4"/>
<proteinExistence type="predicted"/>
<gene>
    <name evidence="1" type="ORF">CES86_2462</name>
</gene>
<protein>
    <submittedName>
        <fullName evidence="1">Uncharacterized protein</fullName>
    </submittedName>
</protein>
<reference evidence="1 2" key="1">
    <citation type="submission" date="2017-07" db="EMBL/GenBank/DDBJ databases">
        <title>Draft genome of Ochrobactrum lupini type strain LUP21.</title>
        <authorList>
            <person name="Krzyzanowska D.M."/>
            <person name="Jafra S."/>
        </authorList>
    </citation>
    <scope>NUCLEOTIDE SEQUENCE [LARGE SCALE GENOMIC DNA]</scope>
    <source>
        <strain evidence="1 2">LUP21</strain>
    </source>
</reference>
<evidence type="ECO:0000313" key="1">
    <source>
        <dbReference type="EMBL" id="OYR29897.1"/>
    </source>
</evidence>